<keyword evidence="5" id="KW-0812">Transmembrane</keyword>
<name>A0A0F6APJ5_BRUA1</name>
<comment type="subcellular location">
    <subcellularLocation>
        <location evidence="1">Cell membrane</location>
        <topology evidence="1">Multi-pass membrane protein</topology>
    </subcellularLocation>
</comment>
<dbReference type="AlphaFoldDB" id="A0A0F6APJ5"/>
<keyword evidence="6" id="KW-0378">Hydrolase</keyword>
<dbReference type="CDD" id="cd01948">
    <property type="entry name" value="EAL"/>
    <property type="match status" value="1"/>
</dbReference>
<evidence type="ECO:0000256" key="5">
    <source>
        <dbReference type="ARBA" id="ARBA00022692"/>
    </source>
</evidence>
<dbReference type="EMBL" id="CP000887">
    <property type="protein sequence ID" value="ACD72011.1"/>
    <property type="molecule type" value="Genomic_DNA"/>
</dbReference>
<dbReference type="GO" id="GO:0005886">
    <property type="term" value="C:plasma membrane"/>
    <property type="evidence" value="ECO:0007669"/>
    <property type="project" value="UniProtKB-SubCell"/>
</dbReference>
<evidence type="ECO:0000313" key="11">
    <source>
        <dbReference type="EMBL" id="ACD72011.1"/>
    </source>
</evidence>
<dbReference type="Gene3D" id="3.20.20.450">
    <property type="entry name" value="EAL domain"/>
    <property type="match status" value="1"/>
</dbReference>
<dbReference type="PANTHER" id="PTHR33121:SF79">
    <property type="entry name" value="CYCLIC DI-GMP PHOSPHODIESTERASE PDED-RELATED"/>
    <property type="match status" value="1"/>
</dbReference>
<dbReference type="PROSITE" id="PS50883">
    <property type="entry name" value="EAL"/>
    <property type="match status" value="1"/>
</dbReference>
<dbReference type="InterPro" id="IPR001633">
    <property type="entry name" value="EAL_dom"/>
</dbReference>
<dbReference type="Pfam" id="PF12792">
    <property type="entry name" value="CSS-motif"/>
    <property type="match status" value="1"/>
</dbReference>
<dbReference type="InterPro" id="IPR035919">
    <property type="entry name" value="EAL_sf"/>
</dbReference>
<evidence type="ECO:0000256" key="8">
    <source>
        <dbReference type="ARBA" id="ARBA00023136"/>
    </source>
</evidence>
<gene>
    <name evidence="11" type="ordered locus">BAbS19_I04760</name>
</gene>
<accession>A0A0F6APJ5</accession>
<dbReference type="InterPro" id="IPR050706">
    <property type="entry name" value="Cyclic-di-GMP_PDE-like"/>
</dbReference>
<reference evidence="11 12" key="1">
    <citation type="journal article" date="2008" name="PLoS ONE">
        <title>Genome sequence of Brucella abortus vaccine strain S19 compared to virulent strains yields candidate virulence genes.</title>
        <authorList>
            <person name="Crasta O.R."/>
            <person name="Folkerts O."/>
            <person name="Fei Z."/>
            <person name="Mane S.P."/>
            <person name="Evans C."/>
            <person name="Martino-Catt S."/>
            <person name="Bricker B."/>
            <person name="Yu G."/>
            <person name="Du L."/>
            <person name="Sobral B.W."/>
        </authorList>
    </citation>
    <scope>NUCLEOTIDE SEQUENCE [LARGE SCALE GENOMIC DNA]</scope>
    <source>
        <strain evidence="11 12">S19</strain>
    </source>
</reference>
<dbReference type="RefSeq" id="WP_002969819.1">
    <property type="nucleotide sequence ID" value="NC_010742.1"/>
</dbReference>
<dbReference type="EC" id="3.1.4.52" evidence="2"/>
<keyword evidence="3" id="KW-1003">Cell membrane</keyword>
<evidence type="ECO:0000256" key="6">
    <source>
        <dbReference type="ARBA" id="ARBA00022801"/>
    </source>
</evidence>
<evidence type="ECO:0000313" key="12">
    <source>
        <dbReference type="Proteomes" id="UP000002565"/>
    </source>
</evidence>
<protein>
    <recommendedName>
        <fullName evidence="2">cyclic-guanylate-specific phosphodiesterase</fullName>
        <ecNumber evidence="2">3.1.4.52</ecNumber>
    </recommendedName>
</protein>
<sequence length="544" mass="60240">MRFRRNSLISPVFLVLLLMLILGGVAGQLVGKGLRILEEERHMDIYMTALRDYSSRLLASARNTLEAANNSPFEICSPQDLAYQRKLVFAAYHIKDIGRLRDDQLICSTLLSDIKTQPRRSVANDNLKDGTYIYADDALITPGSHGPIIGRGNANVVLSSVAFDLLHTPRYAFSIFATDEEKKHFALLYNYSGNAEPGPEPSSGDWAQKFVEAPDGKVLRENSCDPDTGVCISLSATIDRTSTAARLKNLLAICLGALAGGSVGLGWLYYRNRDHSLLYRLNKALAAGEPHLLYQPVVDMADGKVLGFEALIRWEIRKGDFVPPDVFVARAEEAGTATKITIYVLERLIEDMGDTLRQRRDLRININITASDLQSPAFMSRMERRLAAADIEPQQVGLELTERTAVDFSKATDGIRRLREQGHRIYIDDFGTGYSSLAYLGELHVDAIKIDKAFTRTVGNDYATVSIIPQIISMAKEHGLDIVVEGVETEAQALYFRKLGTPLAAQGWFFGKPLCVSDAQALVATVKKKQSRVKLARKTTQKAK</sequence>
<dbReference type="PATRIC" id="fig|359391.4.peg.534"/>
<dbReference type="SUPFAM" id="SSF141868">
    <property type="entry name" value="EAL domain-like"/>
    <property type="match status" value="1"/>
</dbReference>
<dbReference type="Proteomes" id="UP000002565">
    <property type="component" value="Chromosome 1"/>
</dbReference>
<dbReference type="Pfam" id="PF00563">
    <property type="entry name" value="EAL"/>
    <property type="match status" value="1"/>
</dbReference>
<evidence type="ECO:0000256" key="4">
    <source>
        <dbReference type="ARBA" id="ARBA00022636"/>
    </source>
</evidence>
<dbReference type="SMART" id="SM00052">
    <property type="entry name" value="EAL"/>
    <property type="match status" value="1"/>
</dbReference>
<proteinExistence type="predicted"/>
<dbReference type="HOGENOM" id="CLU_000445_131_1_5"/>
<evidence type="ECO:0000256" key="2">
    <source>
        <dbReference type="ARBA" id="ARBA00012282"/>
    </source>
</evidence>
<dbReference type="GO" id="GO:0071111">
    <property type="term" value="F:cyclic-guanylate-specific phosphodiesterase activity"/>
    <property type="evidence" value="ECO:0007669"/>
    <property type="project" value="UniProtKB-EC"/>
</dbReference>
<feature type="domain" description="EAL" evidence="10">
    <location>
        <begin position="274"/>
        <end position="527"/>
    </location>
</feature>
<dbReference type="KEGG" id="bmc:BAbS19_I04760"/>
<dbReference type="InterPro" id="IPR024744">
    <property type="entry name" value="CSS-motif_dom"/>
</dbReference>
<evidence type="ECO:0000256" key="3">
    <source>
        <dbReference type="ARBA" id="ARBA00022475"/>
    </source>
</evidence>
<evidence type="ECO:0000256" key="1">
    <source>
        <dbReference type="ARBA" id="ARBA00004651"/>
    </source>
</evidence>
<dbReference type="GeneID" id="93017071"/>
<keyword evidence="4" id="KW-0973">c-di-GMP</keyword>
<evidence type="ECO:0000256" key="9">
    <source>
        <dbReference type="ARBA" id="ARBA00034290"/>
    </source>
</evidence>
<evidence type="ECO:0000256" key="7">
    <source>
        <dbReference type="ARBA" id="ARBA00022989"/>
    </source>
</evidence>
<dbReference type="PANTHER" id="PTHR33121">
    <property type="entry name" value="CYCLIC DI-GMP PHOSPHODIESTERASE PDEF"/>
    <property type="match status" value="1"/>
</dbReference>
<keyword evidence="8" id="KW-0472">Membrane</keyword>
<comment type="catalytic activity">
    <reaction evidence="9">
        <text>3',3'-c-di-GMP + H2O = 5'-phosphoguanylyl(3'-&gt;5')guanosine + H(+)</text>
        <dbReference type="Rhea" id="RHEA:24902"/>
        <dbReference type="ChEBI" id="CHEBI:15377"/>
        <dbReference type="ChEBI" id="CHEBI:15378"/>
        <dbReference type="ChEBI" id="CHEBI:58754"/>
        <dbReference type="ChEBI" id="CHEBI:58805"/>
        <dbReference type="EC" id="3.1.4.52"/>
    </reaction>
</comment>
<evidence type="ECO:0000259" key="10">
    <source>
        <dbReference type="PROSITE" id="PS50883"/>
    </source>
</evidence>
<keyword evidence="7" id="KW-1133">Transmembrane helix</keyword>
<organism evidence="11 12">
    <name type="scientific">Brucella abortus (strain S19)</name>
    <dbReference type="NCBI Taxonomy" id="430066"/>
    <lineage>
        <taxon>Bacteria</taxon>
        <taxon>Pseudomonadati</taxon>
        <taxon>Pseudomonadota</taxon>
        <taxon>Alphaproteobacteria</taxon>
        <taxon>Hyphomicrobiales</taxon>
        <taxon>Brucellaceae</taxon>
        <taxon>Brucella/Ochrobactrum group</taxon>
        <taxon>Brucella</taxon>
    </lineage>
</organism>